<dbReference type="EMBL" id="SMDG01000001">
    <property type="protein sequence ID" value="TCW59750.1"/>
    <property type="molecule type" value="Genomic_DNA"/>
</dbReference>
<proteinExistence type="predicted"/>
<comment type="caution">
    <text evidence="1">The sequence shown here is derived from an EMBL/GenBank/DDBJ whole genome shotgun (WGS) entry which is preliminary data.</text>
</comment>
<dbReference type="Proteomes" id="UP000295285">
    <property type="component" value="Unassembled WGS sequence"/>
</dbReference>
<organism evidence="1 3">
    <name type="scientific">Bacillus thuringiensis</name>
    <dbReference type="NCBI Taxonomy" id="1428"/>
    <lineage>
        <taxon>Bacteria</taxon>
        <taxon>Bacillati</taxon>
        <taxon>Bacillota</taxon>
        <taxon>Bacilli</taxon>
        <taxon>Bacillales</taxon>
        <taxon>Bacillaceae</taxon>
        <taxon>Bacillus</taxon>
        <taxon>Bacillus cereus group</taxon>
    </lineage>
</organism>
<gene>
    <name evidence="1" type="ORF">EC910_101277</name>
    <name evidence="2" type="ORF">EC910_101380</name>
</gene>
<dbReference type="RefSeq" id="WP_165915382.1">
    <property type="nucleotide sequence ID" value="NZ_SMDF01000001.1"/>
</dbReference>
<evidence type="ECO:0000313" key="2">
    <source>
        <dbReference type="EMBL" id="TCW59750.1"/>
    </source>
</evidence>
<protein>
    <submittedName>
        <fullName evidence="1">Uncharacterized protein</fullName>
    </submittedName>
</protein>
<dbReference type="EMBL" id="SMDG01000001">
    <property type="protein sequence ID" value="TCW59647.1"/>
    <property type="molecule type" value="Genomic_DNA"/>
</dbReference>
<dbReference type="AlphaFoldDB" id="A0A4R4BK69"/>
<evidence type="ECO:0000313" key="1">
    <source>
        <dbReference type="EMBL" id="TCW59647.1"/>
    </source>
</evidence>
<sequence length="54" mass="6343">MYDYGNGITDVKEFIKTIKEPHECDRVIDMNRKPGGHLGYIYLKGKWWVIPSTE</sequence>
<reference evidence="1 3" key="1">
    <citation type="submission" date="2019-03" db="EMBL/GenBank/DDBJ databases">
        <title>Above-ground endophytic microbial communities from plants in different locations in the United States.</title>
        <authorList>
            <person name="Frank C."/>
        </authorList>
    </citation>
    <scope>NUCLEOTIDE SEQUENCE [LARGE SCALE GENOMIC DNA]</scope>
    <source>
        <strain evidence="1 3">LP_2_YM</strain>
    </source>
</reference>
<evidence type="ECO:0000313" key="3">
    <source>
        <dbReference type="Proteomes" id="UP000295285"/>
    </source>
</evidence>
<name>A0A4R4BK69_BACTU</name>
<accession>A0A4R4BK69</accession>